<dbReference type="PROSITE" id="PS51257">
    <property type="entry name" value="PROKAR_LIPOPROTEIN"/>
    <property type="match status" value="1"/>
</dbReference>
<reference evidence="2 3" key="1">
    <citation type="journal article" date="2012" name="J. Bacteriol.">
        <title>De Novo Genome Project of Cupriavidus basilensis OR16.</title>
        <authorList>
            <person name="Cserhati M."/>
            <person name="Kriszt B."/>
            <person name="Szoboszlay S."/>
            <person name="Toth A."/>
            <person name="Szabo I."/>
            <person name="Tancsics A."/>
            <person name="Nagy I."/>
            <person name="Horvath B."/>
            <person name="Nagy I."/>
            <person name="Kukolya J."/>
        </authorList>
    </citation>
    <scope>NUCLEOTIDE SEQUENCE [LARGE SCALE GENOMIC DNA]</scope>
    <source>
        <strain evidence="2 3">OR16</strain>
    </source>
</reference>
<comment type="caution">
    <text evidence="2">The sequence shown here is derived from an EMBL/GenBank/DDBJ whole genome shotgun (WGS) entry which is preliminary data.</text>
</comment>
<evidence type="ECO:0000256" key="1">
    <source>
        <dbReference type="SAM" id="SignalP"/>
    </source>
</evidence>
<accession>H1SI55</accession>
<sequence length="696" mass="70175">MKLHSQTFGLALSGAALLALAACGGGGSDSTSSSGATGDKPVLAAAAVTGTAATGAALANANVAITDSAGASPCQEAAVTTSALGTYTCTLKTGEVAPFFVVVTDPTGNTAPLVSVSTVTPAAGAKLTLNATPLTTAIVAQLAADGNPLTFVSGKTVDAAALQKVTANVVAQLASVLAAIGAPANYDPFSTAITAATAAGVGNTADQVLDIVKVVTDPATGKLALTTVDNPTPVAIATATSTGGTLAAPPAAVAALPQAAQAVAKGLSACFALPVAQRVTSSDTSLSASQGGPAVDGVASACQNIAADTSNAAGVDFFHNGFYFGQLLYGILTSDTMTGAQFSVPEIMAFYPAASTASGRDEAIFNIRYLDASGNPGNLITTARDIAGGATSAHPSSWWLVGNQQPVDVTVRLQIRRVEQMNPGFNKSNNNYSHFQNGIQFLINAKGPGSIVNNAPLSYARVTGPGLPSNGIVYIAPVALEVGQPYMDVSNKTGAVPVTAQCGNEFNPPLPSYNCPNFWFSRTAGLSGSAATTLLTNPVSLTWAQAADTADGTKVVKGAKYRIELFHGTNTTPTYSYTKTLLSDLVPATQGVNLPWNTLGSKSLAALDPANASLAGAQTSLLADWVQNVSAQQIGNVAASVDNNGTWSTSTPAPKGATSIVVNATVPPFTATTNRGLLFGYRMLDNSNKSAVFTFN</sequence>
<dbReference type="PATRIC" id="fig|1127483.3.peg.8117"/>
<protein>
    <submittedName>
        <fullName evidence="2">Uncharacterized protein</fullName>
    </submittedName>
</protein>
<keyword evidence="1" id="KW-0732">Signal</keyword>
<feature type="chain" id="PRO_5003554627" evidence="1">
    <location>
        <begin position="22"/>
        <end position="696"/>
    </location>
</feature>
<dbReference type="EMBL" id="AHJE01000184">
    <property type="protein sequence ID" value="EHP37804.1"/>
    <property type="molecule type" value="Genomic_DNA"/>
</dbReference>
<dbReference type="OrthoDB" id="5619888at2"/>
<evidence type="ECO:0000313" key="2">
    <source>
        <dbReference type="EMBL" id="EHP37804.1"/>
    </source>
</evidence>
<name>H1SI55_9BURK</name>
<organism evidence="2 3">
    <name type="scientific">Cupriavidus basilensis OR16</name>
    <dbReference type="NCBI Taxonomy" id="1127483"/>
    <lineage>
        <taxon>Bacteria</taxon>
        <taxon>Pseudomonadati</taxon>
        <taxon>Pseudomonadota</taxon>
        <taxon>Betaproteobacteria</taxon>
        <taxon>Burkholderiales</taxon>
        <taxon>Burkholderiaceae</taxon>
        <taxon>Cupriavidus</taxon>
    </lineage>
</organism>
<proteinExistence type="predicted"/>
<dbReference type="AlphaFoldDB" id="H1SI55"/>
<feature type="signal peptide" evidence="1">
    <location>
        <begin position="1"/>
        <end position="21"/>
    </location>
</feature>
<dbReference type="Proteomes" id="UP000005808">
    <property type="component" value="Unassembled WGS sequence"/>
</dbReference>
<gene>
    <name evidence="2" type="ORF">OR16_40849</name>
</gene>
<dbReference type="RefSeq" id="WP_006164364.1">
    <property type="nucleotide sequence ID" value="NZ_AHJE01000184.1"/>
</dbReference>
<evidence type="ECO:0000313" key="3">
    <source>
        <dbReference type="Proteomes" id="UP000005808"/>
    </source>
</evidence>